<dbReference type="GO" id="GO:0005886">
    <property type="term" value="C:plasma membrane"/>
    <property type="evidence" value="ECO:0007669"/>
    <property type="project" value="UniProtKB-SubCell"/>
</dbReference>
<dbReference type="SUPFAM" id="SSF55785">
    <property type="entry name" value="PYP-like sensor domain (PAS domain)"/>
    <property type="match status" value="1"/>
</dbReference>
<evidence type="ECO:0000256" key="6">
    <source>
        <dbReference type="ARBA" id="ARBA00022679"/>
    </source>
</evidence>
<sequence length="807" mass="92847">MKSKDNAIIVAANNSRVILLVLAFFSAAFLTAHTLTDEGRKMVDLRLDNINIILAAISFFMLFLYASYNHMKYVLVLGIIVLGSSFLEYKNNIIIINGRIELAFLGIYMVIVLLTYFTLKSFFSDSIYNYVNKDLFIVLAVILIVAYFTVFQAVMKEPVILTGPYAYALEIIMLLIIPFFAGWYFNASVIQKNVFNMTVYLTALLYFTAMICYSIFYNGFDFRYLITAKILETLTFSIYIIAIPWSMLEIVRNKDVVIEKSEVLKNNLFMFFKSAEYNENITVFVNSKHEILYSNSKYKIFFNNYGKELEKDLSLYLKEKYEIIKYNMNYSSSIKVHLHENTHILDVDVVYIEQNDEEIFCITAKDITVIRAMQESLERSEYKYRSFFNLIPDYIYVYDIGKNRVMEANDMVYDEFRVLPGNVNENRSPDSQFMGMKFAELNDIGRKIESGEILKLDIMKIQDHKGNDIYVEPNFRLISFDQTKKQMLVFLRNVTSSVKLHELRIENEANIRQLYIARENEKLFNEFFANMSHELRTPINVILSALELMELSNFSPEKAGNYAQLIRHNSYRLIRIVSNILDITKVDSGFYKLHMTNGDVVSFAEDIVMSIVDYAENKGIRVIFDTEVEEHTMAFDPEALERSLLNLLSNAIKFTPQGGKILVNLSLDPEEGLVKIDVEDNGIGIPPENVNFIFDRFIQVNKSTTRDNEGTGIGLSIVKKLMNLMGGDCVVKSELNVGTTFTLILRDQLVDDEEDTSRDYYDKASKRVEIEFSDIKKGGSNHEAENHNTKNSADLPPLDPDGGEPSL</sequence>
<dbReference type="Gene3D" id="3.30.565.10">
    <property type="entry name" value="Histidine kinase-like ATPase, C-terminal domain"/>
    <property type="match status" value="1"/>
</dbReference>
<keyword evidence="4" id="KW-1003">Cell membrane</keyword>
<evidence type="ECO:0000259" key="14">
    <source>
        <dbReference type="PROSITE" id="PS50109"/>
    </source>
</evidence>
<feature type="compositionally biased region" description="Basic and acidic residues" evidence="12">
    <location>
        <begin position="774"/>
        <end position="788"/>
    </location>
</feature>
<keyword evidence="10" id="KW-0902">Two-component regulatory system</keyword>
<dbReference type="SUPFAM" id="SSF47384">
    <property type="entry name" value="Homodimeric domain of signal transducing histidine kinase"/>
    <property type="match status" value="1"/>
</dbReference>
<dbReference type="EMBL" id="JAGSCS010000008">
    <property type="protein sequence ID" value="MBR0576167.1"/>
    <property type="molecule type" value="Genomic_DNA"/>
</dbReference>
<dbReference type="Pfam" id="PF02518">
    <property type="entry name" value="HATPase_c"/>
    <property type="match status" value="1"/>
</dbReference>
<dbReference type="InterPro" id="IPR004358">
    <property type="entry name" value="Sig_transdc_His_kin-like_C"/>
</dbReference>
<dbReference type="PANTHER" id="PTHR43711:SF26">
    <property type="entry name" value="SENSOR HISTIDINE KINASE RCSC"/>
    <property type="match status" value="1"/>
</dbReference>
<evidence type="ECO:0000256" key="10">
    <source>
        <dbReference type="ARBA" id="ARBA00023012"/>
    </source>
</evidence>
<dbReference type="Gene3D" id="1.10.287.130">
    <property type="match status" value="1"/>
</dbReference>
<feature type="region of interest" description="Disordered" evidence="12">
    <location>
        <begin position="774"/>
        <end position="807"/>
    </location>
</feature>
<dbReference type="InterPro" id="IPR035965">
    <property type="entry name" value="PAS-like_dom_sf"/>
</dbReference>
<keyword evidence="7" id="KW-0547">Nucleotide-binding</keyword>
<dbReference type="PROSITE" id="PS50109">
    <property type="entry name" value="HIS_KIN"/>
    <property type="match status" value="1"/>
</dbReference>
<protein>
    <recommendedName>
        <fullName evidence="3">histidine kinase</fullName>
        <ecNumber evidence="3">2.7.13.3</ecNumber>
    </recommendedName>
</protein>
<evidence type="ECO:0000256" key="13">
    <source>
        <dbReference type="SAM" id="Phobius"/>
    </source>
</evidence>
<dbReference type="RefSeq" id="WP_211800978.1">
    <property type="nucleotide sequence ID" value="NZ_JAGSCS010000008.1"/>
</dbReference>
<dbReference type="PRINTS" id="PR00344">
    <property type="entry name" value="BCTRLSENSOR"/>
</dbReference>
<dbReference type="EC" id="2.7.13.3" evidence="3"/>
<dbReference type="Pfam" id="PF00512">
    <property type="entry name" value="HisKA"/>
    <property type="match status" value="1"/>
</dbReference>
<dbReference type="SMART" id="SM00387">
    <property type="entry name" value="HATPase_c"/>
    <property type="match status" value="1"/>
</dbReference>
<dbReference type="GO" id="GO:0000155">
    <property type="term" value="F:phosphorelay sensor kinase activity"/>
    <property type="evidence" value="ECO:0007669"/>
    <property type="project" value="InterPro"/>
</dbReference>
<evidence type="ECO:0000256" key="9">
    <source>
        <dbReference type="ARBA" id="ARBA00022840"/>
    </source>
</evidence>
<keyword evidence="13" id="KW-1133">Transmembrane helix</keyword>
<keyword evidence="16" id="KW-1185">Reference proteome</keyword>
<evidence type="ECO:0000256" key="4">
    <source>
        <dbReference type="ARBA" id="ARBA00022475"/>
    </source>
</evidence>
<reference evidence="15" key="1">
    <citation type="submission" date="2021-04" db="EMBL/GenBank/DDBJ databases">
        <title>Proteiniclasticum sedimins sp. nov., an obligate anaerobic bacterium isolated from anaerobic sludge.</title>
        <authorList>
            <person name="Liu J."/>
        </authorList>
    </citation>
    <scope>NUCLEOTIDE SEQUENCE</scope>
    <source>
        <strain evidence="15">BAD-10</strain>
    </source>
</reference>
<keyword evidence="8" id="KW-0418">Kinase</keyword>
<dbReference type="PANTHER" id="PTHR43711">
    <property type="entry name" value="TWO-COMPONENT HISTIDINE KINASE"/>
    <property type="match status" value="1"/>
</dbReference>
<feature type="transmembrane region" description="Helical" evidence="13">
    <location>
        <begin position="102"/>
        <end position="123"/>
    </location>
</feature>
<evidence type="ECO:0000256" key="7">
    <source>
        <dbReference type="ARBA" id="ARBA00022741"/>
    </source>
</evidence>
<accession>A0A941CQ36</accession>
<dbReference type="SMART" id="SM00388">
    <property type="entry name" value="HisKA"/>
    <property type="match status" value="1"/>
</dbReference>
<dbReference type="SUPFAM" id="SSF55874">
    <property type="entry name" value="ATPase domain of HSP90 chaperone/DNA topoisomerase II/histidine kinase"/>
    <property type="match status" value="1"/>
</dbReference>
<gene>
    <name evidence="15" type="ORF">KCG48_07405</name>
</gene>
<comment type="catalytic activity">
    <reaction evidence="1">
        <text>ATP + protein L-histidine = ADP + protein N-phospho-L-histidine.</text>
        <dbReference type="EC" id="2.7.13.3"/>
    </reaction>
</comment>
<feature type="transmembrane region" description="Helical" evidence="13">
    <location>
        <begin position="135"/>
        <end position="154"/>
    </location>
</feature>
<dbReference type="CDD" id="cd00082">
    <property type="entry name" value="HisKA"/>
    <property type="match status" value="1"/>
</dbReference>
<keyword evidence="9" id="KW-0067">ATP-binding</keyword>
<organism evidence="15 16">
    <name type="scientific">Proteiniclasticum sediminis</name>
    <dbReference type="NCBI Taxonomy" id="2804028"/>
    <lineage>
        <taxon>Bacteria</taxon>
        <taxon>Bacillati</taxon>
        <taxon>Bacillota</taxon>
        <taxon>Clostridia</taxon>
        <taxon>Eubacteriales</taxon>
        <taxon>Clostridiaceae</taxon>
        <taxon>Proteiniclasticum</taxon>
    </lineage>
</organism>
<proteinExistence type="predicted"/>
<evidence type="ECO:0000256" key="12">
    <source>
        <dbReference type="SAM" id="MobiDB-lite"/>
    </source>
</evidence>
<dbReference type="Gene3D" id="3.30.450.20">
    <property type="entry name" value="PAS domain"/>
    <property type="match status" value="1"/>
</dbReference>
<evidence type="ECO:0000313" key="15">
    <source>
        <dbReference type="EMBL" id="MBR0576167.1"/>
    </source>
</evidence>
<name>A0A941CQ36_9CLOT</name>
<dbReference type="CDD" id="cd16922">
    <property type="entry name" value="HATPase_EvgS-ArcB-TorS-like"/>
    <property type="match status" value="1"/>
</dbReference>
<dbReference type="Proteomes" id="UP000675379">
    <property type="component" value="Unassembled WGS sequence"/>
</dbReference>
<keyword evidence="6" id="KW-0808">Transferase</keyword>
<dbReference type="GO" id="GO:0005524">
    <property type="term" value="F:ATP binding"/>
    <property type="evidence" value="ECO:0007669"/>
    <property type="project" value="UniProtKB-KW"/>
</dbReference>
<feature type="transmembrane region" description="Helical" evidence="13">
    <location>
        <begin position="73"/>
        <end position="90"/>
    </location>
</feature>
<keyword evidence="13" id="KW-0812">Transmembrane</keyword>
<feature type="domain" description="Histidine kinase" evidence="14">
    <location>
        <begin position="530"/>
        <end position="749"/>
    </location>
</feature>
<evidence type="ECO:0000256" key="1">
    <source>
        <dbReference type="ARBA" id="ARBA00000085"/>
    </source>
</evidence>
<evidence type="ECO:0000256" key="5">
    <source>
        <dbReference type="ARBA" id="ARBA00022553"/>
    </source>
</evidence>
<feature type="transmembrane region" description="Helical" evidence="13">
    <location>
        <begin position="47"/>
        <end position="67"/>
    </location>
</feature>
<dbReference type="InterPro" id="IPR005467">
    <property type="entry name" value="His_kinase_dom"/>
</dbReference>
<dbReference type="InterPro" id="IPR003661">
    <property type="entry name" value="HisK_dim/P_dom"/>
</dbReference>
<keyword evidence="5" id="KW-0597">Phosphoprotein</keyword>
<dbReference type="InterPro" id="IPR003594">
    <property type="entry name" value="HATPase_dom"/>
</dbReference>
<feature type="transmembrane region" description="Helical" evidence="13">
    <location>
        <begin position="17"/>
        <end position="35"/>
    </location>
</feature>
<evidence type="ECO:0000256" key="11">
    <source>
        <dbReference type="ARBA" id="ARBA00023136"/>
    </source>
</evidence>
<dbReference type="AlphaFoldDB" id="A0A941CQ36"/>
<evidence type="ECO:0000313" key="16">
    <source>
        <dbReference type="Proteomes" id="UP000675379"/>
    </source>
</evidence>
<dbReference type="InterPro" id="IPR050736">
    <property type="entry name" value="Sensor_HK_Regulatory"/>
</dbReference>
<evidence type="ECO:0000256" key="8">
    <source>
        <dbReference type="ARBA" id="ARBA00022777"/>
    </source>
</evidence>
<comment type="subcellular location">
    <subcellularLocation>
        <location evidence="2">Cell membrane</location>
    </subcellularLocation>
</comment>
<keyword evidence="11 13" id="KW-0472">Membrane</keyword>
<feature type="transmembrane region" description="Helical" evidence="13">
    <location>
        <begin position="197"/>
        <end position="218"/>
    </location>
</feature>
<evidence type="ECO:0000256" key="2">
    <source>
        <dbReference type="ARBA" id="ARBA00004236"/>
    </source>
</evidence>
<dbReference type="InterPro" id="IPR036890">
    <property type="entry name" value="HATPase_C_sf"/>
</dbReference>
<dbReference type="FunFam" id="3.30.565.10:FF:000023">
    <property type="entry name" value="PAS domain-containing sensor histidine kinase"/>
    <property type="match status" value="1"/>
</dbReference>
<evidence type="ECO:0000256" key="3">
    <source>
        <dbReference type="ARBA" id="ARBA00012438"/>
    </source>
</evidence>
<comment type="caution">
    <text evidence="15">The sequence shown here is derived from an EMBL/GenBank/DDBJ whole genome shotgun (WGS) entry which is preliminary data.</text>
</comment>
<dbReference type="InterPro" id="IPR036097">
    <property type="entry name" value="HisK_dim/P_sf"/>
</dbReference>
<feature type="transmembrane region" description="Helical" evidence="13">
    <location>
        <begin position="166"/>
        <end position="185"/>
    </location>
</feature>